<reference evidence="1" key="1">
    <citation type="submission" date="2014-11" db="EMBL/GenBank/DDBJ databases">
        <authorList>
            <person name="Amaro Gonzalez C."/>
        </authorList>
    </citation>
    <scope>NUCLEOTIDE SEQUENCE</scope>
</reference>
<organism evidence="1">
    <name type="scientific">Anguilla anguilla</name>
    <name type="common">European freshwater eel</name>
    <name type="synonym">Muraena anguilla</name>
    <dbReference type="NCBI Taxonomy" id="7936"/>
    <lineage>
        <taxon>Eukaryota</taxon>
        <taxon>Metazoa</taxon>
        <taxon>Chordata</taxon>
        <taxon>Craniata</taxon>
        <taxon>Vertebrata</taxon>
        <taxon>Euteleostomi</taxon>
        <taxon>Actinopterygii</taxon>
        <taxon>Neopterygii</taxon>
        <taxon>Teleostei</taxon>
        <taxon>Anguilliformes</taxon>
        <taxon>Anguillidae</taxon>
        <taxon>Anguilla</taxon>
    </lineage>
</organism>
<sequence length="33" mass="3763">MKYPANIQCRNSVSIIDSNFSTLPINKVFCIFV</sequence>
<protein>
    <submittedName>
        <fullName evidence="1">Uncharacterized protein</fullName>
    </submittedName>
</protein>
<evidence type="ECO:0000313" key="1">
    <source>
        <dbReference type="EMBL" id="JAH47903.1"/>
    </source>
</evidence>
<dbReference type="EMBL" id="GBXM01060674">
    <property type="protein sequence ID" value="JAH47903.1"/>
    <property type="molecule type" value="Transcribed_RNA"/>
</dbReference>
<reference evidence="1" key="2">
    <citation type="journal article" date="2015" name="Fish Shellfish Immunol.">
        <title>Early steps in the European eel (Anguilla anguilla)-Vibrio vulnificus interaction in the gills: Role of the RtxA13 toxin.</title>
        <authorList>
            <person name="Callol A."/>
            <person name="Pajuelo D."/>
            <person name="Ebbesson L."/>
            <person name="Teles M."/>
            <person name="MacKenzie S."/>
            <person name="Amaro C."/>
        </authorList>
    </citation>
    <scope>NUCLEOTIDE SEQUENCE</scope>
</reference>
<dbReference type="AlphaFoldDB" id="A0A0E9T5H6"/>
<accession>A0A0E9T5H6</accession>
<proteinExistence type="predicted"/>
<name>A0A0E9T5H6_ANGAN</name>